<dbReference type="PANTHER" id="PTHR11102:SF160">
    <property type="entry name" value="ERAD-ASSOCIATED E3 UBIQUITIN-PROTEIN LIGASE COMPONENT HRD3"/>
    <property type="match status" value="1"/>
</dbReference>
<protein>
    <submittedName>
        <fullName evidence="2">Sel1 domain protein repeat-containing protein</fullName>
    </submittedName>
</protein>
<dbReference type="EMBL" id="CP000606">
    <property type="protein sequence ID" value="ABO24851.1"/>
    <property type="molecule type" value="Genomic_DNA"/>
</dbReference>
<dbReference type="InterPro" id="IPR006597">
    <property type="entry name" value="Sel1-like"/>
</dbReference>
<dbReference type="OrthoDB" id="1442375at2"/>
<keyword evidence="1" id="KW-1133">Transmembrane helix</keyword>
<reference evidence="2 3" key="1">
    <citation type="submission" date="2007-03" db="EMBL/GenBank/DDBJ databases">
        <title>Complete sequence of Shewanella loihica PV-4.</title>
        <authorList>
            <consortium name="US DOE Joint Genome Institute"/>
            <person name="Copeland A."/>
            <person name="Lucas S."/>
            <person name="Lapidus A."/>
            <person name="Barry K."/>
            <person name="Detter J.C."/>
            <person name="Glavina del Rio T."/>
            <person name="Hammon N."/>
            <person name="Israni S."/>
            <person name="Dalin E."/>
            <person name="Tice H."/>
            <person name="Pitluck S."/>
            <person name="Chain P."/>
            <person name="Malfatti S."/>
            <person name="Shin M."/>
            <person name="Vergez L."/>
            <person name="Schmutz J."/>
            <person name="Larimer F."/>
            <person name="Land M."/>
            <person name="Hauser L."/>
            <person name="Kyrpides N."/>
            <person name="Mikhailova N."/>
            <person name="Romine M.F."/>
            <person name="Serres G."/>
            <person name="Fredrickson J."/>
            <person name="Tiedje J."/>
            <person name="Richardson P."/>
        </authorList>
    </citation>
    <scope>NUCLEOTIDE SEQUENCE [LARGE SCALE GENOMIC DNA]</scope>
    <source>
        <strain evidence="3">ATCC BAA-1088 / PV-4</strain>
    </source>
</reference>
<organism evidence="2 3">
    <name type="scientific">Shewanella loihica (strain ATCC BAA-1088 / PV-4)</name>
    <dbReference type="NCBI Taxonomy" id="323850"/>
    <lineage>
        <taxon>Bacteria</taxon>
        <taxon>Pseudomonadati</taxon>
        <taxon>Pseudomonadota</taxon>
        <taxon>Gammaproteobacteria</taxon>
        <taxon>Alteromonadales</taxon>
        <taxon>Shewanellaceae</taxon>
        <taxon>Shewanella</taxon>
    </lineage>
</organism>
<evidence type="ECO:0000256" key="1">
    <source>
        <dbReference type="SAM" id="Phobius"/>
    </source>
</evidence>
<keyword evidence="1" id="KW-0472">Membrane</keyword>
<dbReference type="Gene3D" id="1.25.40.10">
    <property type="entry name" value="Tetratricopeptide repeat domain"/>
    <property type="match status" value="3"/>
</dbReference>
<dbReference type="STRING" id="323850.Shew_2985"/>
<dbReference type="PANTHER" id="PTHR11102">
    <property type="entry name" value="SEL-1-LIKE PROTEIN"/>
    <property type="match status" value="1"/>
</dbReference>
<dbReference type="InterPro" id="IPR050767">
    <property type="entry name" value="Sel1_AlgK"/>
</dbReference>
<dbReference type="InterPro" id="IPR011990">
    <property type="entry name" value="TPR-like_helical_dom_sf"/>
</dbReference>
<dbReference type="eggNOG" id="COG0790">
    <property type="taxonomic scope" value="Bacteria"/>
</dbReference>
<evidence type="ECO:0000313" key="3">
    <source>
        <dbReference type="Proteomes" id="UP000001558"/>
    </source>
</evidence>
<proteinExistence type="predicted"/>
<feature type="transmembrane region" description="Helical" evidence="1">
    <location>
        <begin position="6"/>
        <end position="24"/>
    </location>
</feature>
<keyword evidence="3" id="KW-1185">Reference proteome</keyword>
<accession>A3QHA3</accession>
<dbReference type="HOGENOM" id="CLU_533051_0_0_6"/>
<dbReference type="AlphaFoldDB" id="A3QHA3"/>
<name>A3QHA3_SHELP</name>
<evidence type="ECO:0000313" key="2">
    <source>
        <dbReference type="EMBL" id="ABO24851.1"/>
    </source>
</evidence>
<sequence length="504" mass="56522">MQVVIFSVILALLFISLLLVYLNWRSKQPIEVTGGPDEVIFLANQLLHSGREAQALDYLERAAAMGMAHAAQFLGELYSLDDHHLYDLDKANHWFQQAGELDEQFAQIQRQMLKLKLHPSQKGGSHELEAMLKPGADQGNSQHQGELGRLYQESPLLDPDGSKALHYLELAAEAGDAEAQYHLAKVLLEPRHGEPDPIRARALLTAIADSDPLAKSQLAQMLLRGEGGPADPREAERLMREEAEDNEFALIELAHLYQEGKHLPKDIDKAEECLRQAMAMENNSATYLLGELLLKHKRANDSHLEAITLLTPLAQQWMTDALFLLGQAHEEGLGTRRHLPTALAYYRLAAIDPAPYHLERVETLSAKMGSYEKEQAESLYQAFLTEHPIEKSQQACIDLTHGLRLLHEDDKGKRHPREAISFLERAALAGENLAFKPLHKACAELSQRVDAAVWAQIALEDQFYFLPTGEMESSLASLKQGFSESEQALFEQRLQERREALTGH</sequence>
<gene>
    <name evidence="2" type="ordered locus">Shew_2985</name>
</gene>
<dbReference type="Pfam" id="PF08238">
    <property type="entry name" value="Sel1"/>
    <property type="match status" value="8"/>
</dbReference>
<dbReference type="SUPFAM" id="SSF81901">
    <property type="entry name" value="HCP-like"/>
    <property type="match status" value="2"/>
</dbReference>
<dbReference type="KEGG" id="slo:Shew_2985"/>
<keyword evidence="1" id="KW-0812">Transmembrane</keyword>
<dbReference type="Proteomes" id="UP000001558">
    <property type="component" value="Chromosome"/>
</dbReference>
<dbReference type="RefSeq" id="WP_011866782.1">
    <property type="nucleotide sequence ID" value="NC_009092.1"/>
</dbReference>
<dbReference type="SMART" id="SM00671">
    <property type="entry name" value="SEL1"/>
    <property type="match status" value="6"/>
</dbReference>